<comment type="caution">
    <text evidence="1">The sequence shown here is derived from an EMBL/GenBank/DDBJ whole genome shotgun (WGS) entry which is preliminary data.</text>
</comment>
<organism evidence="1 2">
    <name type="scientific">Paracoccus aerius</name>
    <dbReference type="NCBI Taxonomy" id="1915382"/>
    <lineage>
        <taxon>Bacteria</taxon>
        <taxon>Pseudomonadati</taxon>
        <taxon>Pseudomonadota</taxon>
        <taxon>Alphaproteobacteria</taxon>
        <taxon>Rhodobacterales</taxon>
        <taxon>Paracoccaceae</taxon>
        <taxon>Paracoccus</taxon>
    </lineage>
</organism>
<evidence type="ECO:0000313" key="2">
    <source>
        <dbReference type="Proteomes" id="UP000644749"/>
    </source>
</evidence>
<name>A0ABS1S6N9_9RHOB</name>
<dbReference type="RefSeq" id="WP_191310730.1">
    <property type="nucleotide sequence ID" value="NZ_BNCL01000009.1"/>
</dbReference>
<keyword evidence="2" id="KW-1185">Reference proteome</keyword>
<evidence type="ECO:0000313" key="1">
    <source>
        <dbReference type="EMBL" id="MBL3674393.1"/>
    </source>
</evidence>
<sequence>MLALETSRLSAARADPLVGPIGLSVAFRESFHTPLREHHPTALPCVRNTAPPDHERFRTPYLRELLSRQGNRCALSGLPLSFDGPDVDHEMRPSLDRIDSDGHYAEGNLQVVAHFMNRWKGAYDNDEFKRLLKVLRG</sequence>
<accession>A0ABS1S6N9</accession>
<dbReference type="Proteomes" id="UP000644749">
    <property type="component" value="Unassembled WGS sequence"/>
</dbReference>
<reference evidence="1 2" key="1">
    <citation type="submission" date="2021-01" db="EMBL/GenBank/DDBJ databases">
        <title>011410 draft genome.</title>
        <authorList>
            <person name="Lang L."/>
        </authorList>
    </citation>
    <scope>NUCLEOTIDE SEQUENCE [LARGE SCALE GENOMIC DNA]</scope>
    <source>
        <strain evidence="1 2">KCTC 42845</strain>
    </source>
</reference>
<evidence type="ECO:0008006" key="3">
    <source>
        <dbReference type="Google" id="ProtNLM"/>
    </source>
</evidence>
<dbReference type="EMBL" id="JAESHT010000010">
    <property type="protein sequence ID" value="MBL3674393.1"/>
    <property type="molecule type" value="Genomic_DNA"/>
</dbReference>
<protein>
    <recommendedName>
        <fullName evidence="3">HNH endonuclease</fullName>
    </recommendedName>
</protein>
<dbReference type="Gene3D" id="3.30.40.220">
    <property type="match status" value="1"/>
</dbReference>
<proteinExistence type="predicted"/>
<gene>
    <name evidence="1" type="ORF">JL111_12945</name>
</gene>